<gene>
    <name evidence="5" type="ORF">P409_21820</name>
</gene>
<dbReference type="PANTHER" id="PTHR30036:SF8">
    <property type="entry name" value="ABC-TYPE SUGAR TRANSPORT SYSTEM PERIPLASMIC COMPONENT-LIKE PROTEIN"/>
    <property type="match status" value="1"/>
</dbReference>
<evidence type="ECO:0000256" key="2">
    <source>
        <dbReference type="ARBA" id="ARBA00007639"/>
    </source>
</evidence>
<protein>
    <recommendedName>
        <fullName evidence="4">Periplasmic binding protein domain-containing protein</fullName>
    </recommendedName>
</protein>
<keyword evidence="3" id="KW-0732">Signal</keyword>
<accession>A0A0A0D2U3</accession>
<evidence type="ECO:0000313" key="5">
    <source>
        <dbReference type="EMBL" id="KGM32364.1"/>
    </source>
</evidence>
<dbReference type="PANTHER" id="PTHR30036">
    <property type="entry name" value="D-XYLOSE-BINDING PERIPLASMIC PROTEIN"/>
    <property type="match status" value="1"/>
</dbReference>
<dbReference type="Pfam" id="PF13407">
    <property type="entry name" value="Peripla_BP_4"/>
    <property type="match status" value="1"/>
</dbReference>
<dbReference type="Proteomes" id="UP000029995">
    <property type="component" value="Unassembled WGS sequence"/>
</dbReference>
<dbReference type="InterPro" id="IPR025997">
    <property type="entry name" value="SBP_2_dom"/>
</dbReference>
<feature type="chain" id="PRO_5001961052" description="Periplasmic binding protein domain-containing protein" evidence="3">
    <location>
        <begin position="24"/>
        <end position="333"/>
    </location>
</feature>
<reference evidence="5 6" key="1">
    <citation type="submission" date="2014-01" db="EMBL/GenBank/DDBJ databases">
        <title>Genome sequence determination for a cystic fibrosis isolate, Inquilinus limosus.</title>
        <authorList>
            <person name="Pino M."/>
            <person name="Di Conza J."/>
            <person name="Gutkind G."/>
        </authorList>
    </citation>
    <scope>NUCLEOTIDE SEQUENCE [LARGE SCALE GENOMIC DNA]</scope>
    <source>
        <strain evidence="5 6">MP06</strain>
    </source>
</reference>
<dbReference type="GO" id="GO:0030246">
    <property type="term" value="F:carbohydrate binding"/>
    <property type="evidence" value="ECO:0007669"/>
    <property type="project" value="TreeGrafter"/>
</dbReference>
<dbReference type="RefSeq" id="WP_034843637.1">
    <property type="nucleotide sequence ID" value="NZ_JANX01000329.1"/>
</dbReference>
<evidence type="ECO:0000313" key="6">
    <source>
        <dbReference type="Proteomes" id="UP000029995"/>
    </source>
</evidence>
<comment type="similarity">
    <text evidence="2">Belongs to the bacterial solute-binding protein 2 family.</text>
</comment>
<dbReference type="EMBL" id="JANX01000329">
    <property type="protein sequence ID" value="KGM32364.1"/>
    <property type="molecule type" value="Genomic_DNA"/>
</dbReference>
<feature type="domain" description="Periplasmic binding protein" evidence="4">
    <location>
        <begin position="29"/>
        <end position="289"/>
    </location>
</feature>
<comment type="caution">
    <text evidence="5">The sequence shown here is derived from an EMBL/GenBank/DDBJ whole genome shotgun (WGS) entry which is preliminary data.</text>
</comment>
<name>A0A0A0D2U3_9PROT</name>
<sequence length="333" mass="35172">MPRTKLLTALAVTAGLLAGPALAADPVKIVYIPKNTGNPYFDSIIKGFEDGCKALGCEFTTVAPATPDATSQIPFVTAQIQRGVNVIAISPNSPDALNQIFDRARSRGVKILVVNSDVPGNEAHRDAAILPVDFSQTGGAQVELMGSMIGYKGEVAILSATTDAPDQNVWIADMKKALESNAKYKDMKLVTTAYGDDDPQKSTTETEALLANYPNLAGIISPTTVGVAAAAQVVETAGKADKVKVTGLGTPNQMRRFIENGTVTAFQLWSPYNEGWLASHLAVGVMGGKIDLKPGSSFEVPKLGTIKIGDNAQILTQSQPTTFDKSNIGDFNF</sequence>
<dbReference type="Gene3D" id="3.40.50.2300">
    <property type="match status" value="2"/>
</dbReference>
<dbReference type="GO" id="GO:0030288">
    <property type="term" value="C:outer membrane-bounded periplasmic space"/>
    <property type="evidence" value="ECO:0007669"/>
    <property type="project" value="TreeGrafter"/>
</dbReference>
<dbReference type="InterPro" id="IPR050555">
    <property type="entry name" value="Bact_Solute-Bind_Prot2"/>
</dbReference>
<comment type="subcellular location">
    <subcellularLocation>
        <location evidence="1">Periplasm</location>
    </subcellularLocation>
</comment>
<feature type="signal peptide" evidence="3">
    <location>
        <begin position="1"/>
        <end position="23"/>
    </location>
</feature>
<evidence type="ECO:0000256" key="3">
    <source>
        <dbReference type="SAM" id="SignalP"/>
    </source>
</evidence>
<dbReference type="OrthoDB" id="9781890at2"/>
<proteinExistence type="inferred from homology"/>
<evidence type="ECO:0000259" key="4">
    <source>
        <dbReference type="Pfam" id="PF13407"/>
    </source>
</evidence>
<evidence type="ECO:0000256" key="1">
    <source>
        <dbReference type="ARBA" id="ARBA00004418"/>
    </source>
</evidence>
<dbReference type="InterPro" id="IPR028082">
    <property type="entry name" value="Peripla_BP_I"/>
</dbReference>
<dbReference type="SUPFAM" id="SSF53822">
    <property type="entry name" value="Periplasmic binding protein-like I"/>
    <property type="match status" value="1"/>
</dbReference>
<dbReference type="AlphaFoldDB" id="A0A0A0D2U3"/>
<organism evidence="5 6">
    <name type="scientific">Inquilinus limosus MP06</name>
    <dbReference type="NCBI Taxonomy" id="1398085"/>
    <lineage>
        <taxon>Bacteria</taxon>
        <taxon>Pseudomonadati</taxon>
        <taxon>Pseudomonadota</taxon>
        <taxon>Alphaproteobacteria</taxon>
        <taxon>Rhodospirillales</taxon>
        <taxon>Rhodospirillaceae</taxon>
        <taxon>Inquilinus</taxon>
    </lineage>
</organism>